<proteinExistence type="predicted"/>
<keyword evidence="2" id="KW-1185">Reference proteome</keyword>
<protein>
    <submittedName>
        <fullName evidence="1">Uncharacterized protein</fullName>
    </submittedName>
</protein>
<accession>A0A1D7Y5L8</accession>
<evidence type="ECO:0000313" key="1">
    <source>
        <dbReference type="EMBL" id="AOR30907.1"/>
    </source>
</evidence>
<organism evidence="1 2">
    <name type="scientific">Streptomyces fodineus</name>
    <dbReference type="NCBI Taxonomy" id="1904616"/>
    <lineage>
        <taxon>Bacteria</taxon>
        <taxon>Bacillati</taxon>
        <taxon>Actinomycetota</taxon>
        <taxon>Actinomycetes</taxon>
        <taxon>Kitasatosporales</taxon>
        <taxon>Streptomycetaceae</taxon>
        <taxon>Streptomyces</taxon>
    </lineage>
</organism>
<dbReference type="AlphaFoldDB" id="A0A1D7Y5L8"/>
<evidence type="ECO:0000313" key="2">
    <source>
        <dbReference type="Proteomes" id="UP000094960"/>
    </source>
</evidence>
<name>A0A1D7Y5L8_9ACTN</name>
<dbReference type="Proteomes" id="UP000094960">
    <property type="component" value="Chromosome"/>
</dbReference>
<dbReference type="KEGG" id="spun:BFF78_07455"/>
<dbReference type="EMBL" id="CP017248">
    <property type="protein sequence ID" value="AOR30907.1"/>
    <property type="molecule type" value="Genomic_DNA"/>
</dbReference>
<reference evidence="2" key="1">
    <citation type="submission" date="2016-09" db="EMBL/GenBank/DDBJ databases">
        <title>Streptomyces puniciscabiei strain:TW1S1 Genome sequencing and assembly.</title>
        <authorList>
            <person name="Kim M.-K."/>
            <person name="Kim S.B."/>
        </authorList>
    </citation>
    <scope>NUCLEOTIDE SEQUENCE [LARGE SCALE GENOMIC DNA]</scope>
    <source>
        <strain evidence="2">TW1S1</strain>
    </source>
</reference>
<gene>
    <name evidence="1" type="ORF">BFF78_07455</name>
</gene>
<sequence>MAGGGWTVFRIPLDPGALPAARLFDRFETWSDGSLVFLRHLKRLEVLGGAGRSVIGELVDTRVTPNSGWRRHHNAVGTAMPVGVGLPLDAAATGSAHGGLPAAGRPGPG</sequence>